<protein>
    <submittedName>
        <fullName evidence="1">Uncharacterized protein</fullName>
    </submittedName>
</protein>
<gene>
    <name evidence="1" type="ORF">Tco_0893728</name>
</gene>
<evidence type="ECO:0000313" key="1">
    <source>
        <dbReference type="EMBL" id="GJT23791.1"/>
    </source>
</evidence>
<proteinExistence type="predicted"/>
<evidence type="ECO:0000313" key="2">
    <source>
        <dbReference type="Proteomes" id="UP001151760"/>
    </source>
</evidence>
<reference evidence="1" key="1">
    <citation type="journal article" date="2022" name="Int. J. Mol. Sci.">
        <title>Draft Genome of Tanacetum Coccineum: Genomic Comparison of Closely Related Tanacetum-Family Plants.</title>
        <authorList>
            <person name="Yamashiro T."/>
            <person name="Shiraishi A."/>
            <person name="Nakayama K."/>
            <person name="Satake H."/>
        </authorList>
    </citation>
    <scope>NUCLEOTIDE SEQUENCE</scope>
</reference>
<keyword evidence="2" id="KW-1185">Reference proteome</keyword>
<comment type="caution">
    <text evidence="1">The sequence shown here is derived from an EMBL/GenBank/DDBJ whole genome shotgun (WGS) entry which is preliminary data.</text>
</comment>
<name>A0ABQ5CCY1_9ASTR</name>
<accession>A0ABQ5CCY1</accession>
<organism evidence="1 2">
    <name type="scientific">Tanacetum coccineum</name>
    <dbReference type="NCBI Taxonomy" id="301880"/>
    <lineage>
        <taxon>Eukaryota</taxon>
        <taxon>Viridiplantae</taxon>
        <taxon>Streptophyta</taxon>
        <taxon>Embryophyta</taxon>
        <taxon>Tracheophyta</taxon>
        <taxon>Spermatophyta</taxon>
        <taxon>Magnoliopsida</taxon>
        <taxon>eudicotyledons</taxon>
        <taxon>Gunneridae</taxon>
        <taxon>Pentapetalae</taxon>
        <taxon>asterids</taxon>
        <taxon>campanulids</taxon>
        <taxon>Asterales</taxon>
        <taxon>Asteraceae</taxon>
        <taxon>Asteroideae</taxon>
        <taxon>Anthemideae</taxon>
        <taxon>Anthemidinae</taxon>
        <taxon>Tanacetum</taxon>
    </lineage>
</organism>
<dbReference type="Proteomes" id="UP001151760">
    <property type="component" value="Unassembled WGS sequence"/>
</dbReference>
<reference evidence="1" key="2">
    <citation type="submission" date="2022-01" db="EMBL/GenBank/DDBJ databases">
        <authorList>
            <person name="Yamashiro T."/>
            <person name="Shiraishi A."/>
            <person name="Satake H."/>
            <person name="Nakayama K."/>
        </authorList>
    </citation>
    <scope>NUCLEOTIDE SEQUENCE</scope>
</reference>
<dbReference type="EMBL" id="BQNB010014083">
    <property type="protein sequence ID" value="GJT23791.1"/>
    <property type="molecule type" value="Genomic_DNA"/>
</dbReference>
<sequence>MVGDYIALTAWDVDHYAGMQEAKAVLKLKRIQRVVDDVQTRPEQVFHFKLRSDWLEDTEKRIDDTGLESTFQATWQRFRTGSHLKNSKFYWSAIGTVQTPCENDVFANVRRHSELSKPESFNEKLFWRKADSNGHPDSSNNV</sequence>